<accession>A0A1J5RSU4</accession>
<sequence>MRISRYFTDLMATYVADIDDLKTDSGGDDVLADRLKEKRSQIPDLMPMINTNPEMMAVIFHRSIKVKKAATILSYLDKEPSKFPSWASIADSVQFQPWASTLVDQLKTEAGGEQFLLTTVMLEHLYALYEVSEDAAEEMEMEESDDLAESGGEWMAEQGFDSH</sequence>
<evidence type="ECO:0000313" key="2">
    <source>
        <dbReference type="EMBL" id="OIQ91141.1"/>
    </source>
</evidence>
<dbReference type="AlphaFoldDB" id="A0A1J5RSU4"/>
<reference evidence="2" key="1">
    <citation type="submission" date="2016-10" db="EMBL/GenBank/DDBJ databases">
        <title>Sequence of Gallionella enrichment culture.</title>
        <authorList>
            <person name="Poehlein A."/>
            <person name="Muehling M."/>
            <person name="Daniel R."/>
        </authorList>
    </citation>
    <scope>NUCLEOTIDE SEQUENCE</scope>
</reference>
<name>A0A1J5RSU4_9ZZZZ</name>
<organism evidence="2">
    <name type="scientific">mine drainage metagenome</name>
    <dbReference type="NCBI Taxonomy" id="410659"/>
    <lineage>
        <taxon>unclassified sequences</taxon>
        <taxon>metagenomes</taxon>
        <taxon>ecological metagenomes</taxon>
    </lineage>
</organism>
<proteinExistence type="predicted"/>
<dbReference type="EMBL" id="MLJW01000268">
    <property type="protein sequence ID" value="OIQ91141.1"/>
    <property type="molecule type" value="Genomic_DNA"/>
</dbReference>
<protein>
    <submittedName>
        <fullName evidence="2">Uncharacterized protein</fullName>
    </submittedName>
</protein>
<comment type="caution">
    <text evidence="2">The sequence shown here is derived from an EMBL/GenBank/DDBJ whole genome shotgun (WGS) entry which is preliminary data.</text>
</comment>
<evidence type="ECO:0000256" key="1">
    <source>
        <dbReference type="SAM" id="MobiDB-lite"/>
    </source>
</evidence>
<feature type="region of interest" description="Disordered" evidence="1">
    <location>
        <begin position="142"/>
        <end position="163"/>
    </location>
</feature>
<gene>
    <name evidence="2" type="ORF">GALL_269380</name>
</gene>